<accession>A0ACB0ZAR6</accession>
<evidence type="ECO:0000313" key="2">
    <source>
        <dbReference type="Proteomes" id="UP001497535"/>
    </source>
</evidence>
<dbReference type="EMBL" id="CAVMJV010000029">
    <property type="protein sequence ID" value="CAK5076129.1"/>
    <property type="molecule type" value="Genomic_DNA"/>
</dbReference>
<name>A0ACB0ZAR6_MELEN</name>
<gene>
    <name evidence="1" type="ORF">MENTE1834_LOCUS22981</name>
</gene>
<sequence>MNGGIHFFALLLLLVVNLSFYTEVDANKSTLSEADALSNVLKYASKSGRPGRSVPTQNVRFRRHSRSVPLNDGTARVARDGTIVINGKRVLIA</sequence>
<keyword evidence="2" id="KW-1185">Reference proteome</keyword>
<reference evidence="1" key="1">
    <citation type="submission" date="2023-11" db="EMBL/GenBank/DDBJ databases">
        <authorList>
            <person name="Poullet M."/>
        </authorList>
    </citation>
    <scope>NUCLEOTIDE SEQUENCE</scope>
    <source>
        <strain evidence="1">E1834</strain>
    </source>
</reference>
<proteinExistence type="predicted"/>
<dbReference type="Proteomes" id="UP001497535">
    <property type="component" value="Unassembled WGS sequence"/>
</dbReference>
<comment type="caution">
    <text evidence="1">The sequence shown here is derived from an EMBL/GenBank/DDBJ whole genome shotgun (WGS) entry which is preliminary data.</text>
</comment>
<organism evidence="1 2">
    <name type="scientific">Meloidogyne enterolobii</name>
    <name type="common">Root-knot nematode worm</name>
    <name type="synonym">Meloidogyne mayaguensis</name>
    <dbReference type="NCBI Taxonomy" id="390850"/>
    <lineage>
        <taxon>Eukaryota</taxon>
        <taxon>Metazoa</taxon>
        <taxon>Ecdysozoa</taxon>
        <taxon>Nematoda</taxon>
        <taxon>Chromadorea</taxon>
        <taxon>Rhabditida</taxon>
        <taxon>Tylenchina</taxon>
        <taxon>Tylenchomorpha</taxon>
        <taxon>Tylenchoidea</taxon>
        <taxon>Meloidogynidae</taxon>
        <taxon>Meloidogyninae</taxon>
        <taxon>Meloidogyne</taxon>
    </lineage>
</organism>
<evidence type="ECO:0000313" key="1">
    <source>
        <dbReference type="EMBL" id="CAK5076129.1"/>
    </source>
</evidence>
<protein>
    <submittedName>
        <fullName evidence="1">Uncharacterized protein</fullName>
    </submittedName>
</protein>